<organism evidence="2 3">
    <name type="scientific">Aspergillus viridinutans</name>
    <dbReference type="NCBI Taxonomy" id="75553"/>
    <lineage>
        <taxon>Eukaryota</taxon>
        <taxon>Fungi</taxon>
        <taxon>Dikarya</taxon>
        <taxon>Ascomycota</taxon>
        <taxon>Pezizomycotina</taxon>
        <taxon>Eurotiomycetes</taxon>
        <taxon>Eurotiomycetidae</taxon>
        <taxon>Eurotiales</taxon>
        <taxon>Aspergillaceae</taxon>
        <taxon>Aspergillus</taxon>
        <taxon>Aspergillus subgen. Fumigati</taxon>
    </lineage>
</organism>
<dbReference type="EMBL" id="BOPL01000008">
    <property type="protein sequence ID" value="GIK05397.1"/>
    <property type="molecule type" value="Genomic_DNA"/>
</dbReference>
<dbReference type="RefSeq" id="XP_043128583.1">
    <property type="nucleotide sequence ID" value="XM_043272648.1"/>
</dbReference>
<proteinExistence type="predicted"/>
<gene>
    <name evidence="2" type="ORF">Aspvir_009506</name>
</gene>
<protein>
    <submittedName>
        <fullName evidence="2">Uncharacterized protein</fullName>
    </submittedName>
</protein>
<accession>A0A9P3F4L8</accession>
<feature type="region of interest" description="Disordered" evidence="1">
    <location>
        <begin position="318"/>
        <end position="343"/>
    </location>
</feature>
<dbReference type="Proteomes" id="UP000710440">
    <property type="component" value="Unassembled WGS sequence"/>
</dbReference>
<name>A0A9P3F4L8_ASPVI</name>
<feature type="compositionally biased region" description="Acidic residues" evidence="1">
    <location>
        <begin position="318"/>
        <end position="335"/>
    </location>
</feature>
<evidence type="ECO:0000313" key="2">
    <source>
        <dbReference type="EMBL" id="GIK05397.1"/>
    </source>
</evidence>
<evidence type="ECO:0000256" key="1">
    <source>
        <dbReference type="SAM" id="MobiDB-lite"/>
    </source>
</evidence>
<comment type="caution">
    <text evidence="2">The sequence shown here is derived from an EMBL/GenBank/DDBJ whole genome shotgun (WGS) entry which is preliminary data.</text>
</comment>
<keyword evidence="3" id="KW-1185">Reference proteome</keyword>
<dbReference type="AlphaFoldDB" id="A0A9P3F4L8"/>
<reference evidence="2 3" key="1">
    <citation type="submission" date="2021-02" db="EMBL/GenBank/DDBJ databases">
        <title>Pan-genome distribution and transcriptional activeness of fungal secondary metabolism genes in Aspergillus section Fumigati.</title>
        <authorList>
            <person name="Takahashi H."/>
            <person name="Umemura M."/>
            <person name="Ninomiya A."/>
            <person name="Kusuya Y."/>
            <person name="Urayama S."/>
            <person name="Shimizu M."/>
            <person name="Watanabe A."/>
            <person name="Kamei K."/>
            <person name="Yaguchi T."/>
            <person name="Hagiwara D."/>
        </authorList>
    </citation>
    <scope>NUCLEOTIDE SEQUENCE [LARGE SCALE GENOMIC DNA]</scope>
    <source>
        <strain evidence="2 3">IFM 47045</strain>
    </source>
</reference>
<evidence type="ECO:0000313" key="3">
    <source>
        <dbReference type="Proteomes" id="UP000710440"/>
    </source>
</evidence>
<dbReference type="OrthoDB" id="4177740at2759"/>
<sequence>MSTWETWRGLCLPFVKGPSLRENEQVLRKEREFKERCAKLIDDLDSIYRKAYDLGKPFFDPTTYDKLKIRCETLDLKDDGEYANGIPAPNFFDPFPLETLKNHQITPEDSATKDYQNYENIFDKTKEDDTSQVVSYRLMRHFGLFRRNGIPGRRGRLIDITAWRQAEFPDFIQEYFMPGVYRQRGYSPSPAAWWEAQSTPLPHIMCIFEFYSFKGTEELLRGEILAILATTITRLELECYQDEVVIPVLMFSIMSDYKARIIQAFFNGDKLVIRKSMLYDFSTRATLSSSTTLFIQWMASKPVGDTRGFTLEDFVPFEEDDNIESSVKEEEEAAETENTAAAP</sequence>
<dbReference type="GeneID" id="66937488"/>